<dbReference type="Pfam" id="PF13203">
    <property type="entry name" value="DUF2201_N"/>
    <property type="match status" value="1"/>
</dbReference>
<evidence type="ECO:0000259" key="2">
    <source>
        <dbReference type="Pfam" id="PF09967"/>
    </source>
</evidence>
<dbReference type="EMBL" id="AUPZ01000004">
    <property type="protein sequence ID" value="EQB40073.1"/>
    <property type="molecule type" value="Genomic_DNA"/>
</dbReference>
<dbReference type="SUPFAM" id="SSF53300">
    <property type="entry name" value="vWA-like"/>
    <property type="match status" value="1"/>
</dbReference>
<dbReference type="eggNOG" id="COG3864">
    <property type="taxonomic scope" value="Bacteria"/>
</dbReference>
<dbReference type="Proteomes" id="UP000015520">
    <property type="component" value="Unassembled WGS sequence"/>
</dbReference>
<evidence type="ECO:0000313" key="4">
    <source>
        <dbReference type="EMBL" id="EQB40073.1"/>
    </source>
</evidence>
<dbReference type="AlphaFoldDB" id="T0L2M6"/>
<dbReference type="OrthoDB" id="9761650at2"/>
<gene>
    <name evidence="4" type="ORF">M947_03360</name>
</gene>
<dbReference type="STRING" id="1172190.M947_03360"/>
<dbReference type="InterPro" id="IPR036465">
    <property type="entry name" value="vWFA_dom_sf"/>
</dbReference>
<evidence type="ECO:0000313" key="5">
    <source>
        <dbReference type="Proteomes" id="UP000015520"/>
    </source>
</evidence>
<proteinExistence type="predicted"/>
<evidence type="ECO:0000256" key="1">
    <source>
        <dbReference type="SAM" id="Coils"/>
    </source>
</evidence>
<feature type="domain" description="Putative metallopeptidase" evidence="3">
    <location>
        <begin position="6"/>
        <end position="239"/>
    </location>
</feature>
<evidence type="ECO:0000259" key="3">
    <source>
        <dbReference type="Pfam" id="PF13203"/>
    </source>
</evidence>
<organism evidence="4 5">
    <name type="scientific">Sulfurimonas hongkongensis</name>
    <dbReference type="NCBI Taxonomy" id="1172190"/>
    <lineage>
        <taxon>Bacteria</taxon>
        <taxon>Pseudomonadati</taxon>
        <taxon>Campylobacterota</taxon>
        <taxon>Epsilonproteobacteria</taxon>
        <taxon>Campylobacterales</taxon>
        <taxon>Sulfurimonadaceae</taxon>
        <taxon>Sulfurimonas</taxon>
    </lineage>
</organism>
<dbReference type="InterPro" id="IPR018698">
    <property type="entry name" value="VWA-like_dom"/>
</dbReference>
<reference evidence="4 5" key="1">
    <citation type="submission" date="2013-07" db="EMBL/GenBank/DDBJ databases">
        <title>Sulfurimonas hongkongensis AST-10 Genome Sequencing.</title>
        <authorList>
            <person name="Cai L."/>
            <person name="Zhang T."/>
        </authorList>
    </citation>
    <scope>NUCLEOTIDE SEQUENCE [LARGE SCALE GENOMIC DNA]</scope>
    <source>
        <strain evidence="4 5">AST-10</strain>
    </source>
</reference>
<feature type="coiled-coil region" evidence="1">
    <location>
        <begin position="136"/>
        <end position="163"/>
    </location>
</feature>
<sequence>MSKIDNKISQAKSKLLVEYPFFGTLASKLELLQSDDIQAFKSNGKTLEYSDDFFKEISLAEMEFVLANAAMHASLAHESRKNSRSGWLWQLATDYAINDMLVENGLYRPDLAHYSKRFSGLYAEEIYAQLKEEFLRDELEYEAEDADDIQRQEEQKVKEIENQIVEEELFDEFAKAILEKEEKNSQLPTSLERFFTLKSSSKIDWRDELRVALDRFSRDDYTQMPPNKKLLHLGLYLPSATSEKFKLVVAIDSSGSVDEELLGEFLSELGFLMNTIASYEIDLLVCDDKIRSHTTFYGGDILEAKVFGGGGTDFRPVFEFVKENLQDSKLLLYFSDLDGAFPDEEPSYSVKWITPKESKVPFGELLVL</sequence>
<keyword evidence="5" id="KW-1185">Reference proteome</keyword>
<dbReference type="RefSeq" id="WP_021286946.1">
    <property type="nucleotide sequence ID" value="NZ_AUPZ01000004.1"/>
</dbReference>
<accession>T0L2M6</accession>
<dbReference type="PATRIC" id="fig|1172190.3.peg.653"/>
<protein>
    <recommendedName>
        <fullName evidence="6">VWA-like domain-containing protein</fullName>
    </recommendedName>
</protein>
<dbReference type="InterPro" id="IPR025154">
    <property type="entry name" value="Put_metallopeptidase_dom"/>
</dbReference>
<name>T0L2M6_9BACT</name>
<evidence type="ECO:0008006" key="6">
    <source>
        <dbReference type="Google" id="ProtNLM"/>
    </source>
</evidence>
<dbReference type="PANTHER" id="PTHR38730:SF1">
    <property type="entry name" value="SLL7028 PROTEIN"/>
    <property type="match status" value="1"/>
</dbReference>
<dbReference type="Pfam" id="PF09967">
    <property type="entry name" value="DUF2201"/>
    <property type="match status" value="1"/>
</dbReference>
<comment type="caution">
    <text evidence="4">The sequence shown here is derived from an EMBL/GenBank/DDBJ whole genome shotgun (WGS) entry which is preliminary data.</text>
</comment>
<feature type="domain" description="VWA-like" evidence="2">
    <location>
        <begin position="247"/>
        <end position="368"/>
    </location>
</feature>
<keyword evidence="1" id="KW-0175">Coiled coil</keyword>
<dbReference type="PANTHER" id="PTHR38730">
    <property type="entry name" value="SLL7028 PROTEIN"/>
    <property type="match status" value="1"/>
</dbReference>